<proteinExistence type="predicted"/>
<reference evidence="2 3" key="1">
    <citation type="submission" date="2023-05" db="EMBL/GenBank/DDBJ databases">
        <title>Draft genome sequence of Streptomyces sp. B-S-A8 isolated from a cave soil in Thailand.</title>
        <authorList>
            <person name="Chamroensaksri N."/>
            <person name="Muangham S."/>
        </authorList>
    </citation>
    <scope>NUCLEOTIDE SEQUENCE [LARGE SCALE GENOMIC DNA]</scope>
    <source>
        <strain evidence="2 3">B-S-A8</strain>
    </source>
</reference>
<gene>
    <name evidence="2" type="ORF">QIS99_31180</name>
</gene>
<dbReference type="RefSeq" id="WP_282517110.1">
    <property type="nucleotide sequence ID" value="NZ_JASCIR010000058.1"/>
</dbReference>
<evidence type="ECO:0000313" key="2">
    <source>
        <dbReference type="EMBL" id="MDI3390625.1"/>
    </source>
</evidence>
<comment type="caution">
    <text evidence="2">The sequence shown here is derived from an EMBL/GenBank/DDBJ whole genome shotgun (WGS) entry which is preliminary data.</text>
</comment>
<keyword evidence="1" id="KW-0472">Membrane</keyword>
<protein>
    <submittedName>
        <fullName evidence="2">Uncharacterized protein</fullName>
    </submittedName>
</protein>
<dbReference type="EMBL" id="JASCIR010000058">
    <property type="protein sequence ID" value="MDI3390625.1"/>
    <property type="molecule type" value="Genomic_DNA"/>
</dbReference>
<keyword evidence="1" id="KW-1133">Transmembrane helix</keyword>
<accession>A0ABT6S1R4</accession>
<name>A0ABT6S1R4_9ACTN</name>
<evidence type="ECO:0000256" key="1">
    <source>
        <dbReference type="SAM" id="Phobius"/>
    </source>
</evidence>
<organism evidence="2 3">
    <name type="scientific">Streptomyces solicavernae</name>
    <dbReference type="NCBI Taxonomy" id="3043614"/>
    <lineage>
        <taxon>Bacteria</taxon>
        <taxon>Bacillati</taxon>
        <taxon>Actinomycetota</taxon>
        <taxon>Actinomycetes</taxon>
        <taxon>Kitasatosporales</taxon>
        <taxon>Streptomycetaceae</taxon>
        <taxon>Streptomyces</taxon>
    </lineage>
</organism>
<feature type="transmembrane region" description="Helical" evidence="1">
    <location>
        <begin position="36"/>
        <end position="56"/>
    </location>
</feature>
<keyword evidence="3" id="KW-1185">Reference proteome</keyword>
<keyword evidence="1" id="KW-0812">Transmembrane</keyword>
<dbReference type="Proteomes" id="UP001224661">
    <property type="component" value="Unassembled WGS sequence"/>
</dbReference>
<evidence type="ECO:0000313" key="3">
    <source>
        <dbReference type="Proteomes" id="UP001224661"/>
    </source>
</evidence>
<sequence>MDTNKVAVPTDNLLGRLRRCAQQWHRRHGRAVYEKVLHGAATGIGSGAVSLVTLWVQSRFF</sequence>